<dbReference type="OrthoDB" id="9777044at2"/>
<dbReference type="Proteomes" id="UP001387110">
    <property type="component" value="Unassembled WGS sequence"/>
</dbReference>
<feature type="transmembrane region" description="Helical" evidence="5">
    <location>
        <begin position="67"/>
        <end position="92"/>
    </location>
</feature>
<dbReference type="InterPro" id="IPR019820">
    <property type="entry name" value="Sec-indep_translocase_CS"/>
</dbReference>
<dbReference type="GO" id="GO:0065002">
    <property type="term" value="P:intracellular protein transmembrane transport"/>
    <property type="evidence" value="ECO:0007669"/>
    <property type="project" value="TreeGrafter"/>
</dbReference>
<organism evidence="6 9">
    <name type="scientific">Exiguobacterium indicum</name>
    <dbReference type="NCBI Taxonomy" id="296995"/>
    <lineage>
        <taxon>Bacteria</taxon>
        <taxon>Bacillati</taxon>
        <taxon>Bacillota</taxon>
        <taxon>Bacilli</taxon>
        <taxon>Bacillales</taxon>
        <taxon>Bacillales Family XII. Incertae Sedis</taxon>
        <taxon>Exiguobacterium</taxon>
    </lineage>
</organism>
<keyword evidence="3 5" id="KW-1133">Transmembrane helix</keyword>
<gene>
    <name evidence="5 8" type="primary">tatC</name>
    <name evidence="6" type="ORF">AS033_00080</name>
    <name evidence="7" type="ORF">RSA11_13535</name>
    <name evidence="8" type="ORF">SZL87_07225</name>
</gene>
<dbReference type="GO" id="GO:0043953">
    <property type="term" value="P:protein transport by the Tat complex"/>
    <property type="evidence" value="ECO:0007669"/>
    <property type="project" value="UniProtKB-UniRule"/>
</dbReference>
<dbReference type="PRINTS" id="PR01840">
    <property type="entry name" value="TATCFAMILY"/>
</dbReference>
<dbReference type="Proteomes" id="UP000072605">
    <property type="component" value="Unassembled WGS sequence"/>
</dbReference>
<protein>
    <recommendedName>
        <fullName evidence="5">Sec-independent protein translocase protein TatC</fullName>
    </recommendedName>
</protein>
<dbReference type="SMR" id="A0A0V8GHL6"/>
<feature type="transmembrane region" description="Helical" evidence="5">
    <location>
        <begin position="193"/>
        <end position="208"/>
    </location>
</feature>
<dbReference type="PROSITE" id="PS01218">
    <property type="entry name" value="TATC"/>
    <property type="match status" value="1"/>
</dbReference>
<comment type="caution">
    <text evidence="6">The sequence shown here is derived from an EMBL/GenBank/DDBJ whole genome shotgun (WGS) entry which is preliminary data.</text>
</comment>
<dbReference type="Proteomes" id="UP000053797">
    <property type="component" value="Unassembled WGS sequence"/>
</dbReference>
<sequence length="259" mass="29744">MAIDQEQSVTSHLDELRKRIVWSLIIVVVLFAVAFPLVRPLVRFLQADLKELGIGLNAFNVADPLMLYLNLAFIIAIVLASPFWMYQLWAFVRPGLYDKEQKATLTYIPVIFFLFLAGVAFSYFWLLPFLLKVSTELGKELGIEQVIGVENYFSFLIRLTIPFGLLFQLPVVTMFLTRLGLVTPIFMRKNRKYAYFALFVVAALIAPPDVTSHLMISVPLFVLYEISILISARTYKKVLILEQQAELERQADLMRELNK</sequence>
<evidence type="ECO:0000256" key="2">
    <source>
        <dbReference type="ARBA" id="ARBA00022692"/>
    </source>
</evidence>
<accession>A0A0V8GHL6</accession>
<keyword evidence="2 5" id="KW-0812">Transmembrane</keyword>
<keyword evidence="5" id="KW-0811">Translocation</keyword>
<evidence type="ECO:0000256" key="1">
    <source>
        <dbReference type="ARBA" id="ARBA00004141"/>
    </source>
</evidence>
<dbReference type="NCBIfam" id="TIGR00945">
    <property type="entry name" value="tatC"/>
    <property type="match status" value="1"/>
</dbReference>
<keyword evidence="4 5" id="KW-0472">Membrane</keyword>
<feature type="transmembrane region" description="Helical" evidence="5">
    <location>
        <begin position="104"/>
        <end position="126"/>
    </location>
</feature>
<name>A0A0V8GHL6_9BACL</name>
<feature type="transmembrane region" description="Helical" evidence="5">
    <location>
        <begin position="20"/>
        <end position="38"/>
    </location>
</feature>
<dbReference type="EMBL" id="LNQL01000001">
    <property type="protein sequence ID" value="KSU49799.1"/>
    <property type="molecule type" value="Genomic_DNA"/>
</dbReference>
<evidence type="ECO:0000313" key="6">
    <source>
        <dbReference type="EMBL" id="KSU49799.1"/>
    </source>
</evidence>
<feature type="transmembrane region" description="Helical" evidence="5">
    <location>
        <begin position="161"/>
        <end position="181"/>
    </location>
</feature>
<reference evidence="8 11" key="3">
    <citation type="submission" date="2023-12" db="EMBL/GenBank/DDBJ databases">
        <authorList>
            <person name="Easwaran N."/>
            <person name="Lazarus H.P.S."/>
        </authorList>
    </citation>
    <scope>NUCLEOTIDE SEQUENCE [LARGE SCALE GENOMIC DNA]</scope>
    <source>
        <strain evidence="8 11">VIT-2023</strain>
    </source>
</reference>
<comment type="function">
    <text evidence="5">Part of the twin-arginine translocation (Tat) system that transports large folded proteins containing a characteristic twin-arginine motif in their signal peptide across membranes.</text>
</comment>
<reference evidence="7 10" key="2">
    <citation type="journal article" date="2016" name="Front. Microbiol.">
        <title>Genomic Resource of Rice Seed Associated Bacteria.</title>
        <authorList>
            <person name="Midha S."/>
            <person name="Bansal K."/>
            <person name="Sharma S."/>
            <person name="Kumar N."/>
            <person name="Patil P.P."/>
            <person name="Chaudhry V."/>
            <person name="Patil P.B."/>
        </authorList>
    </citation>
    <scope>NUCLEOTIDE SEQUENCE [LARGE SCALE GENOMIC DNA]</scope>
    <source>
        <strain evidence="7 10">RSA11</strain>
    </source>
</reference>
<keyword evidence="5" id="KW-1003">Cell membrane</keyword>
<dbReference type="EMBL" id="JBAWKY010000001">
    <property type="protein sequence ID" value="MEI4462224.1"/>
    <property type="molecule type" value="Genomic_DNA"/>
</dbReference>
<dbReference type="AlphaFoldDB" id="A0A0V8GHL6"/>
<reference evidence="6 9" key="1">
    <citation type="journal article" date="2015" name="Int. J. Syst. Evol. Microbiol.">
        <title>Exiguobacterium enclense sp. nov., isolated from sediment.</title>
        <authorList>
            <person name="Dastager S.G."/>
            <person name="Mawlankar R."/>
            <person name="Sonalkar V.V."/>
            <person name="Thorat M.N."/>
            <person name="Mual P."/>
            <person name="Verma A."/>
            <person name="Krishnamurthi S."/>
            <person name="Tang S.K."/>
            <person name="Li W.J."/>
        </authorList>
    </citation>
    <scope>NUCLEOTIDE SEQUENCE [LARGE SCALE GENOMIC DNA]</scope>
    <source>
        <strain evidence="6 9">NIO-1109</strain>
    </source>
</reference>
<evidence type="ECO:0000313" key="9">
    <source>
        <dbReference type="Proteomes" id="UP000053797"/>
    </source>
</evidence>
<evidence type="ECO:0000313" key="8">
    <source>
        <dbReference type="EMBL" id="MEI4462224.1"/>
    </source>
</evidence>
<dbReference type="PANTHER" id="PTHR30371:SF0">
    <property type="entry name" value="SEC-INDEPENDENT PROTEIN TRANSLOCASE PROTEIN TATC, CHLOROPLASTIC-RELATED"/>
    <property type="match status" value="1"/>
</dbReference>
<dbReference type="GO" id="GO:0033281">
    <property type="term" value="C:TAT protein transport complex"/>
    <property type="evidence" value="ECO:0007669"/>
    <property type="project" value="UniProtKB-UniRule"/>
</dbReference>
<dbReference type="GO" id="GO:0009977">
    <property type="term" value="F:proton motive force dependent protein transmembrane transporter activity"/>
    <property type="evidence" value="ECO:0007669"/>
    <property type="project" value="TreeGrafter"/>
</dbReference>
<comment type="subcellular location">
    <subcellularLocation>
        <location evidence="5">Cell membrane</location>
        <topology evidence="5">Multi-pass membrane protein</topology>
    </subcellularLocation>
    <subcellularLocation>
        <location evidence="1">Membrane</location>
        <topology evidence="1">Multi-pass membrane protein</topology>
    </subcellularLocation>
</comment>
<keyword evidence="11" id="KW-1185">Reference proteome</keyword>
<dbReference type="PANTHER" id="PTHR30371">
    <property type="entry name" value="SEC-INDEPENDENT PROTEIN TRANSLOCASE PROTEIN TATC"/>
    <property type="match status" value="1"/>
</dbReference>
<evidence type="ECO:0000313" key="11">
    <source>
        <dbReference type="Proteomes" id="UP001387110"/>
    </source>
</evidence>
<dbReference type="InterPro" id="IPR002033">
    <property type="entry name" value="TatC"/>
</dbReference>
<evidence type="ECO:0000256" key="5">
    <source>
        <dbReference type="HAMAP-Rule" id="MF_00902"/>
    </source>
</evidence>
<comment type="similarity">
    <text evidence="5">Belongs to the TatC family.</text>
</comment>
<proteinExistence type="inferred from homology"/>
<evidence type="ECO:0000313" key="10">
    <source>
        <dbReference type="Proteomes" id="UP000072605"/>
    </source>
</evidence>
<comment type="subunit">
    <text evidence="5">Forms a complex with TatA.</text>
</comment>
<evidence type="ECO:0000256" key="3">
    <source>
        <dbReference type="ARBA" id="ARBA00022989"/>
    </source>
</evidence>
<comment type="caution">
    <text evidence="5">Lacks conserved residue(s) required for the propagation of feature annotation.</text>
</comment>
<dbReference type="RefSeq" id="WP_023469602.1">
    <property type="nucleotide sequence ID" value="NZ_FMYN01000001.1"/>
</dbReference>
<dbReference type="EMBL" id="LDQV01000031">
    <property type="protein sequence ID" value="KTR25762.1"/>
    <property type="molecule type" value="Genomic_DNA"/>
</dbReference>
<keyword evidence="5" id="KW-0813">Transport</keyword>
<evidence type="ECO:0000256" key="4">
    <source>
        <dbReference type="ARBA" id="ARBA00023136"/>
    </source>
</evidence>
<evidence type="ECO:0000313" key="7">
    <source>
        <dbReference type="EMBL" id="KTR25762.1"/>
    </source>
</evidence>
<dbReference type="Pfam" id="PF00902">
    <property type="entry name" value="TatC"/>
    <property type="match status" value="1"/>
</dbReference>
<keyword evidence="5" id="KW-0653">Protein transport</keyword>
<dbReference type="HAMAP" id="MF_00902">
    <property type="entry name" value="TatC"/>
    <property type="match status" value="1"/>
</dbReference>
<dbReference type="GeneID" id="90838536"/>